<sequence>MYAHLQIIIIIIIIIITSIPDPRSRQREYYSIQPHQPTQTNGAAPTRTTHNNSTLYFVSFTTVPAGPKSLASAPSKLHIGIPYPR</sequence>
<gene>
    <name evidence="3" type="ORF">BJ508DRAFT_47262</name>
</gene>
<feature type="region of interest" description="Disordered" evidence="1">
    <location>
        <begin position="26"/>
        <end position="50"/>
    </location>
</feature>
<keyword evidence="4" id="KW-1185">Reference proteome</keyword>
<dbReference type="EMBL" id="ML119661">
    <property type="protein sequence ID" value="RPA84037.1"/>
    <property type="molecule type" value="Genomic_DNA"/>
</dbReference>
<keyword evidence="2" id="KW-1133">Transmembrane helix</keyword>
<reference evidence="3 4" key="1">
    <citation type="journal article" date="2018" name="Nat. Ecol. Evol.">
        <title>Pezizomycetes genomes reveal the molecular basis of ectomycorrhizal truffle lifestyle.</title>
        <authorList>
            <person name="Murat C."/>
            <person name="Payen T."/>
            <person name="Noel B."/>
            <person name="Kuo A."/>
            <person name="Morin E."/>
            <person name="Chen J."/>
            <person name="Kohler A."/>
            <person name="Krizsan K."/>
            <person name="Balestrini R."/>
            <person name="Da Silva C."/>
            <person name="Montanini B."/>
            <person name="Hainaut M."/>
            <person name="Levati E."/>
            <person name="Barry K.W."/>
            <person name="Belfiori B."/>
            <person name="Cichocki N."/>
            <person name="Clum A."/>
            <person name="Dockter R.B."/>
            <person name="Fauchery L."/>
            <person name="Guy J."/>
            <person name="Iotti M."/>
            <person name="Le Tacon F."/>
            <person name="Lindquist E.A."/>
            <person name="Lipzen A."/>
            <person name="Malagnac F."/>
            <person name="Mello A."/>
            <person name="Molinier V."/>
            <person name="Miyauchi S."/>
            <person name="Poulain J."/>
            <person name="Riccioni C."/>
            <person name="Rubini A."/>
            <person name="Sitrit Y."/>
            <person name="Splivallo R."/>
            <person name="Traeger S."/>
            <person name="Wang M."/>
            <person name="Zifcakova L."/>
            <person name="Wipf D."/>
            <person name="Zambonelli A."/>
            <person name="Paolocci F."/>
            <person name="Nowrousian M."/>
            <person name="Ottonello S."/>
            <person name="Baldrian P."/>
            <person name="Spatafora J.W."/>
            <person name="Henrissat B."/>
            <person name="Nagy L.G."/>
            <person name="Aury J.M."/>
            <person name="Wincker P."/>
            <person name="Grigoriev I.V."/>
            <person name="Bonfante P."/>
            <person name="Martin F.M."/>
        </authorList>
    </citation>
    <scope>NUCLEOTIDE SEQUENCE [LARGE SCALE GENOMIC DNA]</scope>
    <source>
        <strain evidence="3 4">RN42</strain>
    </source>
</reference>
<feature type="compositionally biased region" description="Polar residues" evidence="1">
    <location>
        <begin position="33"/>
        <end position="50"/>
    </location>
</feature>
<organism evidence="3 4">
    <name type="scientific">Ascobolus immersus RN42</name>
    <dbReference type="NCBI Taxonomy" id="1160509"/>
    <lineage>
        <taxon>Eukaryota</taxon>
        <taxon>Fungi</taxon>
        <taxon>Dikarya</taxon>
        <taxon>Ascomycota</taxon>
        <taxon>Pezizomycotina</taxon>
        <taxon>Pezizomycetes</taxon>
        <taxon>Pezizales</taxon>
        <taxon>Ascobolaceae</taxon>
        <taxon>Ascobolus</taxon>
    </lineage>
</organism>
<evidence type="ECO:0000313" key="3">
    <source>
        <dbReference type="EMBL" id="RPA84037.1"/>
    </source>
</evidence>
<evidence type="ECO:0000256" key="2">
    <source>
        <dbReference type="SAM" id="Phobius"/>
    </source>
</evidence>
<evidence type="ECO:0000313" key="4">
    <source>
        <dbReference type="Proteomes" id="UP000275078"/>
    </source>
</evidence>
<dbReference type="AlphaFoldDB" id="A0A3N4IF07"/>
<accession>A0A3N4IF07</accession>
<evidence type="ECO:0000256" key="1">
    <source>
        <dbReference type="SAM" id="MobiDB-lite"/>
    </source>
</evidence>
<name>A0A3N4IF07_ASCIM</name>
<dbReference type="Proteomes" id="UP000275078">
    <property type="component" value="Unassembled WGS sequence"/>
</dbReference>
<keyword evidence="2" id="KW-0472">Membrane</keyword>
<keyword evidence="2" id="KW-0812">Transmembrane</keyword>
<protein>
    <submittedName>
        <fullName evidence="3">Uncharacterized protein</fullName>
    </submittedName>
</protein>
<feature type="transmembrane region" description="Helical" evidence="2">
    <location>
        <begin position="6"/>
        <end position="22"/>
    </location>
</feature>
<proteinExistence type="predicted"/>